<dbReference type="CDD" id="cd04584">
    <property type="entry name" value="CBS_pair_AcuB_like"/>
    <property type="match status" value="1"/>
</dbReference>
<dbReference type="Pfam" id="PF00571">
    <property type="entry name" value="CBS"/>
    <property type="match status" value="2"/>
</dbReference>
<gene>
    <name evidence="4" type="ORF">M23134_07628</name>
</gene>
<comment type="caution">
    <text evidence="4">The sequence shown here is derived from an EMBL/GenBank/DDBJ whole genome shotgun (WGS) entry which is preliminary data.</text>
</comment>
<keyword evidence="5" id="KW-1185">Reference proteome</keyword>
<sequence>MKKRELVTKIMTDNPVTITLQDSLIDAQKMMEDKKIRHLPVVDNQEIIGMLSYTDLMRVNFVDSYGKGNEQVTTTLYSVLTIEQVMIDQLVTVNTETTIREAAEILSKKEFHALPVIDNNGLVGIITTTDLIKYLLEQYH</sequence>
<dbReference type="Proteomes" id="UP000004095">
    <property type="component" value="Unassembled WGS sequence"/>
</dbReference>
<proteinExistence type="predicted"/>
<dbReference type="SMART" id="SM00116">
    <property type="entry name" value="CBS"/>
    <property type="match status" value="2"/>
</dbReference>
<dbReference type="PROSITE" id="PS51371">
    <property type="entry name" value="CBS"/>
    <property type="match status" value="2"/>
</dbReference>
<dbReference type="AlphaFoldDB" id="A1ZUR2"/>
<reference evidence="4 5" key="1">
    <citation type="submission" date="2007-01" db="EMBL/GenBank/DDBJ databases">
        <authorList>
            <person name="Haygood M."/>
            <person name="Podell S."/>
            <person name="Anderson C."/>
            <person name="Hopkinson B."/>
            <person name="Roe K."/>
            <person name="Barbeau K."/>
            <person name="Gaasterland T."/>
            <person name="Ferriera S."/>
            <person name="Johnson J."/>
            <person name="Kravitz S."/>
            <person name="Beeson K."/>
            <person name="Sutton G."/>
            <person name="Rogers Y.-H."/>
            <person name="Friedman R."/>
            <person name="Frazier M."/>
            <person name="Venter J.C."/>
        </authorList>
    </citation>
    <scope>NUCLEOTIDE SEQUENCE [LARGE SCALE GENOMIC DNA]</scope>
    <source>
        <strain evidence="4 5">ATCC 23134</strain>
    </source>
</reference>
<protein>
    <submittedName>
        <fullName evidence="4">CBS domain protein</fullName>
    </submittedName>
</protein>
<dbReference type="SUPFAM" id="SSF54631">
    <property type="entry name" value="CBS-domain pair"/>
    <property type="match status" value="1"/>
</dbReference>
<evidence type="ECO:0000256" key="2">
    <source>
        <dbReference type="PROSITE-ProRule" id="PRU00703"/>
    </source>
</evidence>
<dbReference type="eggNOG" id="COG0517">
    <property type="taxonomic scope" value="Bacteria"/>
</dbReference>
<evidence type="ECO:0000313" key="4">
    <source>
        <dbReference type="EMBL" id="EAY25816.1"/>
    </source>
</evidence>
<keyword evidence="1 2" id="KW-0129">CBS domain</keyword>
<evidence type="ECO:0000259" key="3">
    <source>
        <dbReference type="PROSITE" id="PS51371"/>
    </source>
</evidence>
<feature type="domain" description="CBS" evidence="3">
    <location>
        <begin position="11"/>
        <end position="70"/>
    </location>
</feature>
<name>A1ZUR2_MICM2</name>
<dbReference type="InterPro" id="IPR046342">
    <property type="entry name" value="CBS_dom_sf"/>
</dbReference>
<dbReference type="PANTHER" id="PTHR43080">
    <property type="entry name" value="CBS DOMAIN-CONTAINING PROTEIN CBSX3, MITOCHONDRIAL"/>
    <property type="match status" value="1"/>
</dbReference>
<dbReference type="EMBL" id="AAWS01000042">
    <property type="protein sequence ID" value="EAY25816.1"/>
    <property type="molecule type" value="Genomic_DNA"/>
</dbReference>
<dbReference type="OrthoDB" id="1119899at2"/>
<evidence type="ECO:0000256" key="1">
    <source>
        <dbReference type="ARBA" id="ARBA00023122"/>
    </source>
</evidence>
<feature type="domain" description="CBS" evidence="3">
    <location>
        <begin position="86"/>
        <end position="140"/>
    </location>
</feature>
<accession>A1ZUR2</accession>
<dbReference type="Gene3D" id="3.10.580.10">
    <property type="entry name" value="CBS-domain"/>
    <property type="match status" value="1"/>
</dbReference>
<dbReference type="InterPro" id="IPR000644">
    <property type="entry name" value="CBS_dom"/>
</dbReference>
<dbReference type="InterPro" id="IPR051257">
    <property type="entry name" value="Diverse_CBS-Domain"/>
</dbReference>
<dbReference type="RefSeq" id="WP_002701985.1">
    <property type="nucleotide sequence ID" value="NZ_AAWS01000042.1"/>
</dbReference>
<organism evidence="4 5">
    <name type="scientific">Microscilla marina ATCC 23134</name>
    <dbReference type="NCBI Taxonomy" id="313606"/>
    <lineage>
        <taxon>Bacteria</taxon>
        <taxon>Pseudomonadati</taxon>
        <taxon>Bacteroidota</taxon>
        <taxon>Cytophagia</taxon>
        <taxon>Cytophagales</taxon>
        <taxon>Microscillaceae</taxon>
        <taxon>Microscilla</taxon>
    </lineage>
</organism>
<dbReference type="PANTHER" id="PTHR43080:SF2">
    <property type="entry name" value="CBS DOMAIN-CONTAINING PROTEIN"/>
    <property type="match status" value="1"/>
</dbReference>
<evidence type="ECO:0000313" key="5">
    <source>
        <dbReference type="Proteomes" id="UP000004095"/>
    </source>
</evidence>